<evidence type="ECO:0000256" key="1">
    <source>
        <dbReference type="SAM" id="Coils"/>
    </source>
</evidence>
<keyword evidence="1" id="KW-0175">Coiled coil</keyword>
<evidence type="ECO:0000313" key="3">
    <source>
        <dbReference type="Proteomes" id="UP000636264"/>
    </source>
</evidence>
<dbReference type="EMBL" id="BMIF01000007">
    <property type="protein sequence ID" value="GGA71081.1"/>
    <property type="molecule type" value="Genomic_DNA"/>
</dbReference>
<feature type="coiled-coil region" evidence="1">
    <location>
        <begin position="106"/>
        <end position="161"/>
    </location>
</feature>
<feature type="coiled-coil region" evidence="1">
    <location>
        <begin position="303"/>
        <end position="350"/>
    </location>
</feature>
<reference evidence="2" key="2">
    <citation type="submission" date="2020-09" db="EMBL/GenBank/DDBJ databases">
        <authorList>
            <person name="Sun Q."/>
            <person name="Zhou Y."/>
        </authorList>
    </citation>
    <scope>NUCLEOTIDE SEQUENCE</scope>
    <source>
        <strain evidence="2">CGMCC 1.15320</strain>
    </source>
</reference>
<name>A0A916RX36_9HYPH</name>
<evidence type="ECO:0000313" key="2">
    <source>
        <dbReference type="EMBL" id="GGA71081.1"/>
    </source>
</evidence>
<keyword evidence="3" id="KW-1185">Reference proteome</keyword>
<dbReference type="RefSeq" id="WP_188721509.1">
    <property type="nucleotide sequence ID" value="NZ_BMIF01000007.1"/>
</dbReference>
<organism evidence="2 3">
    <name type="scientific">Nitratireductor aestuarii</name>
    <dbReference type="NCBI Taxonomy" id="1735103"/>
    <lineage>
        <taxon>Bacteria</taxon>
        <taxon>Pseudomonadati</taxon>
        <taxon>Pseudomonadota</taxon>
        <taxon>Alphaproteobacteria</taxon>
        <taxon>Hyphomicrobiales</taxon>
        <taxon>Phyllobacteriaceae</taxon>
        <taxon>Nitratireductor</taxon>
    </lineage>
</organism>
<dbReference type="AlphaFoldDB" id="A0A916RX36"/>
<comment type="caution">
    <text evidence="2">The sequence shown here is derived from an EMBL/GenBank/DDBJ whole genome shotgun (WGS) entry which is preliminary data.</text>
</comment>
<proteinExistence type="predicted"/>
<accession>A0A916RX36</accession>
<sequence length="392" mass="44264">MIEGLLFSALGFLAALALAIALAPSLWRRAEHLERKRIEAALPLTREELEGEIDAIRAHSAMAIRRLEVKADSLRKKLASDTILINVLRDRIRDLEGDTTSLHHEIEEVEGTKRSLEIKLAADEAEVAGYTTQLEELARKLADETNKVQKLSRQNDELNMMSSTLKIDLVARETEIDKLNNTIGLLRTQRREADRLAREAQAEKVTLENALQIEKAHVADLQARVDRLVRDISTRDQILERQQKELAEYGVVIPYELSSVEEPAPQAVPQDLGVPQQIASNRYNGVSENLSQETDDAMQSEDMAQLQQRVADLNEAHRKRHRKEHEAERIEQLRDEISAIAAEMVQMVAEREGQGSEINKVLSEPVREVPGLDFEARPESLANRVQKLRNAS</sequence>
<feature type="coiled-coil region" evidence="1">
    <location>
        <begin position="186"/>
        <end position="217"/>
    </location>
</feature>
<gene>
    <name evidence="2" type="ORF">GCM10011385_26200</name>
</gene>
<protein>
    <submittedName>
        <fullName evidence="2">Uncharacterized protein</fullName>
    </submittedName>
</protein>
<dbReference type="Proteomes" id="UP000636264">
    <property type="component" value="Unassembled WGS sequence"/>
</dbReference>
<reference evidence="2" key="1">
    <citation type="journal article" date="2014" name="Int. J. Syst. Evol. Microbiol.">
        <title>Complete genome sequence of Corynebacterium casei LMG S-19264T (=DSM 44701T), isolated from a smear-ripened cheese.</title>
        <authorList>
            <consortium name="US DOE Joint Genome Institute (JGI-PGF)"/>
            <person name="Walter F."/>
            <person name="Albersmeier A."/>
            <person name="Kalinowski J."/>
            <person name="Ruckert C."/>
        </authorList>
    </citation>
    <scope>NUCLEOTIDE SEQUENCE</scope>
    <source>
        <strain evidence="2">CGMCC 1.15320</strain>
    </source>
</reference>
<dbReference type="Gene3D" id="1.10.287.1490">
    <property type="match status" value="1"/>
</dbReference>